<dbReference type="GO" id="GO:0016787">
    <property type="term" value="F:hydrolase activity"/>
    <property type="evidence" value="ECO:0007669"/>
    <property type="project" value="InterPro"/>
</dbReference>
<comment type="caution">
    <text evidence="2">The sequence shown here is derived from an EMBL/GenBank/DDBJ whole genome shotgun (WGS) entry which is preliminary data.</text>
</comment>
<accession>A0A368JGJ8</accession>
<dbReference type="SUPFAM" id="SSF55816">
    <property type="entry name" value="5'-nucleotidase (syn. UDP-sugar hydrolase), C-terminal domain"/>
    <property type="match status" value="1"/>
</dbReference>
<proteinExistence type="predicted"/>
<dbReference type="OrthoDB" id="4762412at2"/>
<dbReference type="PRINTS" id="PR01607">
    <property type="entry name" value="APYRASEFAMLY"/>
</dbReference>
<evidence type="ECO:0000313" key="2">
    <source>
        <dbReference type="EMBL" id="RCR66789.1"/>
    </source>
</evidence>
<dbReference type="GO" id="GO:0009166">
    <property type="term" value="P:nucleotide catabolic process"/>
    <property type="evidence" value="ECO:0007669"/>
    <property type="project" value="InterPro"/>
</dbReference>
<dbReference type="PROSITE" id="PS51257">
    <property type="entry name" value="PROKAR_LIPOPROTEIN"/>
    <property type="match status" value="1"/>
</dbReference>
<organism evidence="2 3">
    <name type="scientific">Larkinella punicea</name>
    <dbReference type="NCBI Taxonomy" id="2315727"/>
    <lineage>
        <taxon>Bacteria</taxon>
        <taxon>Pseudomonadati</taxon>
        <taxon>Bacteroidota</taxon>
        <taxon>Cytophagia</taxon>
        <taxon>Cytophagales</taxon>
        <taxon>Spirosomataceae</taxon>
        <taxon>Larkinella</taxon>
    </lineage>
</organism>
<dbReference type="Pfam" id="PF02872">
    <property type="entry name" value="5_nucleotid_C"/>
    <property type="match status" value="1"/>
</dbReference>
<dbReference type="InterPro" id="IPR008334">
    <property type="entry name" value="5'-Nucleotdase_C"/>
</dbReference>
<evidence type="ECO:0000313" key="3">
    <source>
        <dbReference type="Proteomes" id="UP000253383"/>
    </source>
</evidence>
<gene>
    <name evidence="2" type="ORF">DUE52_24875</name>
</gene>
<dbReference type="RefSeq" id="WP_114408783.1">
    <property type="nucleotide sequence ID" value="NZ_QOWE01000024.1"/>
</dbReference>
<dbReference type="AlphaFoldDB" id="A0A368JGJ8"/>
<dbReference type="GO" id="GO:0030288">
    <property type="term" value="C:outer membrane-bounded periplasmic space"/>
    <property type="evidence" value="ECO:0007669"/>
    <property type="project" value="TreeGrafter"/>
</dbReference>
<feature type="domain" description="5'-Nucleotidase C-terminal" evidence="1">
    <location>
        <begin position="74"/>
        <end position="212"/>
    </location>
</feature>
<dbReference type="Gene3D" id="3.90.780.10">
    <property type="entry name" value="5'-Nucleotidase, C-terminal domain"/>
    <property type="match status" value="1"/>
</dbReference>
<dbReference type="PANTHER" id="PTHR11575:SF24">
    <property type="entry name" value="5'-NUCLEOTIDASE"/>
    <property type="match status" value="1"/>
</dbReference>
<name>A0A368JGJ8_9BACT</name>
<sequence length="254" mass="28375">MTRFSKLRFLPLLVVLTTACQTGYHLTDQGYKRVVIDSLAAPADSSMARFLQPYKQQMDQTMNEVLVQSAVPLNRSKPECALNNMLTDAMLQYAQQKLGQPADCSHLNYGGIRTGLPKGTIRIGSIYEVMPFDNQLVMLTLKGSMLREFFEFFVGSEIDEKSLVVGGVRVVIKNNILTDIAFTNGKKFDPNQNYTVLMSDYVADRGGGTAFLKDAVARKNFNVPIRDVFIDYFRQLGKPGQPINPTTDGRISIQ</sequence>
<dbReference type="PANTHER" id="PTHR11575">
    <property type="entry name" value="5'-NUCLEOTIDASE-RELATED"/>
    <property type="match status" value="1"/>
</dbReference>
<evidence type="ECO:0000259" key="1">
    <source>
        <dbReference type="Pfam" id="PF02872"/>
    </source>
</evidence>
<dbReference type="Proteomes" id="UP000253383">
    <property type="component" value="Unassembled WGS sequence"/>
</dbReference>
<dbReference type="InterPro" id="IPR006179">
    <property type="entry name" value="5_nucleotidase/apyrase"/>
</dbReference>
<reference evidence="2 3" key="1">
    <citation type="submission" date="2018-07" db="EMBL/GenBank/DDBJ databases">
        <title>Genome analysis of Larkinella rosea.</title>
        <authorList>
            <person name="Zhou Z."/>
            <person name="Wang G."/>
        </authorList>
    </citation>
    <scope>NUCLEOTIDE SEQUENCE [LARGE SCALE GENOMIC DNA]</scope>
    <source>
        <strain evidence="3">zzj9</strain>
    </source>
</reference>
<keyword evidence="3" id="KW-1185">Reference proteome</keyword>
<dbReference type="EMBL" id="QOWE01000024">
    <property type="protein sequence ID" value="RCR66789.1"/>
    <property type="molecule type" value="Genomic_DNA"/>
</dbReference>
<dbReference type="InterPro" id="IPR036907">
    <property type="entry name" value="5'-Nucleotdase_C_sf"/>
</dbReference>
<protein>
    <recommendedName>
        <fullName evidence="1">5'-Nucleotidase C-terminal domain-containing protein</fullName>
    </recommendedName>
</protein>